<dbReference type="RefSeq" id="WP_344890902.1">
    <property type="nucleotide sequence ID" value="NZ_BAAAZP010000170.1"/>
</dbReference>
<name>A0ABP7DAM0_9ACTN</name>
<evidence type="ECO:0000313" key="2">
    <source>
        <dbReference type="EMBL" id="GAA3702935.1"/>
    </source>
</evidence>
<dbReference type="InterPro" id="IPR007575">
    <property type="entry name" value="SchA_CurD-like"/>
</dbReference>
<proteinExistence type="predicted"/>
<evidence type="ECO:0000313" key="3">
    <source>
        <dbReference type="Proteomes" id="UP001500902"/>
    </source>
</evidence>
<organism evidence="2 3">
    <name type="scientific">Nonomuraea antimicrobica</name>
    <dbReference type="NCBI Taxonomy" id="561173"/>
    <lineage>
        <taxon>Bacteria</taxon>
        <taxon>Bacillati</taxon>
        <taxon>Actinomycetota</taxon>
        <taxon>Actinomycetes</taxon>
        <taxon>Streptosporangiales</taxon>
        <taxon>Streptosporangiaceae</taxon>
        <taxon>Nonomuraea</taxon>
    </lineage>
</organism>
<accession>A0ABP7DAM0</accession>
<protein>
    <submittedName>
        <fullName evidence="2">SchA/CurD-like domain-containing protein</fullName>
    </submittedName>
</protein>
<reference evidence="3" key="1">
    <citation type="journal article" date="2019" name="Int. J. Syst. Evol. Microbiol.">
        <title>The Global Catalogue of Microorganisms (GCM) 10K type strain sequencing project: providing services to taxonomists for standard genome sequencing and annotation.</title>
        <authorList>
            <consortium name="The Broad Institute Genomics Platform"/>
            <consortium name="The Broad Institute Genome Sequencing Center for Infectious Disease"/>
            <person name="Wu L."/>
            <person name="Ma J."/>
        </authorList>
    </citation>
    <scope>NUCLEOTIDE SEQUENCE [LARGE SCALE GENOMIC DNA]</scope>
    <source>
        <strain evidence="3">JCM 16904</strain>
    </source>
</reference>
<keyword evidence="3" id="KW-1185">Reference proteome</keyword>
<gene>
    <name evidence="2" type="ORF">GCM10022224_080920</name>
</gene>
<dbReference type="Proteomes" id="UP001500902">
    <property type="component" value="Unassembled WGS sequence"/>
</dbReference>
<sequence length="127" mass="14280">MPYAAITYRVKPGNEDEIEKIFAGFRRVSTPVIRNEAGEKVGELLGSAVFIKDEFMVRVIHYEGSIIEVGKHMATQSGVHDLEEKLAPYLAQQRDTKTPEGFRQHFANSIMRSIAQLTPENYPGENA</sequence>
<evidence type="ECO:0000259" key="1">
    <source>
        <dbReference type="Pfam" id="PF04486"/>
    </source>
</evidence>
<feature type="domain" description="SchA/CurD-like" evidence="1">
    <location>
        <begin position="1"/>
        <end position="117"/>
    </location>
</feature>
<comment type="caution">
    <text evidence="2">The sequence shown here is derived from an EMBL/GenBank/DDBJ whole genome shotgun (WGS) entry which is preliminary data.</text>
</comment>
<dbReference type="Pfam" id="PF04486">
    <property type="entry name" value="SchA_CurD"/>
    <property type="match status" value="1"/>
</dbReference>
<dbReference type="EMBL" id="BAAAZP010000170">
    <property type="protein sequence ID" value="GAA3702935.1"/>
    <property type="molecule type" value="Genomic_DNA"/>
</dbReference>